<dbReference type="RefSeq" id="WP_002569135.1">
    <property type="nucleotide sequence ID" value="NZ_JADMNW010000004.1"/>
</dbReference>
<dbReference type="GeneID" id="83003287"/>
<proteinExistence type="predicted"/>
<dbReference type="Proteomes" id="UP000283975">
    <property type="component" value="Unassembled WGS sequence"/>
</dbReference>
<name>A0A412YXA6_9FIRM</name>
<sequence>MKANAGEVYTVYNQYLKRYTACQVAYIAPPDTVSKESWAVVLSLDWVGDAPLTAEELPHLRPLYKDFMYWSRDLHLLRVPLEVPPQYTLVGTLPPFTDQPCRSYGGWSDGYDVYLQIRWQAIPEERRRAFKEAMESEEKTEIGGIPVKVSSHRVMDQYAPFDSALELKALPCLSELICQRWHPDLLEFLRGNPFISELTLLNHGQRTLDLRGTSIRKLMLDMTGLEELWLCEGTEQLLFQNKGLDACTIHAPEDGSGLTLQFIGEYCPHTELPNLRGLHGIELKDFDLTGLAAVHPHLKELRLWGAPGNLQNFSAVGAFRELTNLSTFDLFGFGADDIPTPEQMPELRWFWMTSLPEDAAKAAKQLWKSKPGMDLRITKPRKPEWLAQNLDNPFRGWDGAEHIPAAAAKKAANQYRKTRSLLMKLATEPGEDAQAQAMDAVTAYTQTFNKMGFIETEERDEIYMALRGILDALPDGTLQKDALMEKFEQLRDF</sequence>
<evidence type="ECO:0000313" key="2">
    <source>
        <dbReference type="EMBL" id="RHC53574.1"/>
    </source>
</evidence>
<dbReference type="Gene3D" id="3.80.10.10">
    <property type="entry name" value="Ribonuclease Inhibitor"/>
    <property type="match status" value="1"/>
</dbReference>
<reference evidence="3 4" key="1">
    <citation type="submission" date="2018-08" db="EMBL/GenBank/DDBJ databases">
        <title>A genome reference for cultivated species of the human gut microbiota.</title>
        <authorList>
            <person name="Zou Y."/>
            <person name="Xue W."/>
            <person name="Luo G."/>
        </authorList>
    </citation>
    <scope>NUCLEOTIDE SEQUENCE [LARGE SCALE GENOMIC DNA]</scope>
    <source>
        <strain evidence="1 4">AF14-18</strain>
        <strain evidence="2 3">AM35-14</strain>
    </source>
</reference>
<dbReference type="EMBL" id="QSHZ01000026">
    <property type="protein sequence ID" value="RHC53574.1"/>
    <property type="molecule type" value="Genomic_DNA"/>
</dbReference>
<dbReference type="InterPro" id="IPR032675">
    <property type="entry name" value="LRR_dom_sf"/>
</dbReference>
<evidence type="ECO:0008006" key="5">
    <source>
        <dbReference type="Google" id="ProtNLM"/>
    </source>
</evidence>
<accession>A0A412YXA6</accession>
<dbReference type="SUPFAM" id="SSF52058">
    <property type="entry name" value="L domain-like"/>
    <property type="match status" value="1"/>
</dbReference>
<protein>
    <recommendedName>
        <fullName evidence="5">Gliding motility protein</fullName>
    </recommendedName>
</protein>
<organism evidence="1 4">
    <name type="scientific">Enterocloster bolteae</name>
    <dbReference type="NCBI Taxonomy" id="208479"/>
    <lineage>
        <taxon>Bacteria</taxon>
        <taxon>Bacillati</taxon>
        <taxon>Bacillota</taxon>
        <taxon>Clostridia</taxon>
        <taxon>Lachnospirales</taxon>
        <taxon>Lachnospiraceae</taxon>
        <taxon>Enterocloster</taxon>
    </lineage>
</organism>
<dbReference type="AlphaFoldDB" id="A0A412YXA6"/>
<evidence type="ECO:0000313" key="3">
    <source>
        <dbReference type="Proteomes" id="UP000283975"/>
    </source>
</evidence>
<gene>
    <name evidence="2" type="ORF">DW839_21480</name>
    <name evidence="1" type="ORF">DWW02_24885</name>
</gene>
<evidence type="ECO:0000313" key="1">
    <source>
        <dbReference type="EMBL" id="RGV72252.1"/>
    </source>
</evidence>
<dbReference type="EMBL" id="QRZM01000015">
    <property type="protein sequence ID" value="RGV72252.1"/>
    <property type="molecule type" value="Genomic_DNA"/>
</dbReference>
<dbReference type="Proteomes" id="UP000284543">
    <property type="component" value="Unassembled WGS sequence"/>
</dbReference>
<comment type="caution">
    <text evidence="1">The sequence shown here is derived from an EMBL/GenBank/DDBJ whole genome shotgun (WGS) entry which is preliminary data.</text>
</comment>
<evidence type="ECO:0000313" key="4">
    <source>
        <dbReference type="Proteomes" id="UP000284543"/>
    </source>
</evidence>